<feature type="transmembrane region" description="Helical" evidence="2">
    <location>
        <begin position="64"/>
        <end position="82"/>
    </location>
</feature>
<sequence>MKLHYKGTYDLNPDSLPHGEHPPGAVRFKEAEDSKALAKVAGIAGLVLLIVFSVLLYLRCGNSLLSIQATLGCLLALAAAFPHELLHAICFKDDVYLYTNLKQGLLFVVGPETMSKGRFIFMSLLPSIVFGFVPFLAAMLVPSLVFLGVCGALSISMGAGDFYNVFNAVTQMPKGARTYLYKFNSFWYLPSENETSKNQVNIQ</sequence>
<reference evidence="3" key="1">
    <citation type="submission" date="2019-08" db="EMBL/GenBank/DDBJ databases">
        <authorList>
            <person name="Kucharzyk K."/>
            <person name="Murdoch R.W."/>
            <person name="Higgins S."/>
            <person name="Loffler F."/>
        </authorList>
    </citation>
    <scope>NUCLEOTIDE SEQUENCE</scope>
</reference>
<feature type="transmembrane region" description="Helical" evidence="2">
    <location>
        <begin position="119"/>
        <end position="138"/>
    </location>
</feature>
<evidence type="ECO:0008006" key="4">
    <source>
        <dbReference type="Google" id="ProtNLM"/>
    </source>
</evidence>
<evidence type="ECO:0000313" key="3">
    <source>
        <dbReference type="EMBL" id="MPM01493.1"/>
    </source>
</evidence>
<keyword evidence="2" id="KW-1133">Transmembrane helix</keyword>
<keyword evidence="2" id="KW-0812">Transmembrane</keyword>
<name>A0A644WG39_9ZZZZ</name>
<accession>A0A644WG39</accession>
<dbReference type="InterPro" id="IPR021683">
    <property type="entry name" value="DUF3267"/>
</dbReference>
<dbReference type="EMBL" id="VSSQ01000799">
    <property type="protein sequence ID" value="MPM01493.1"/>
    <property type="molecule type" value="Genomic_DNA"/>
</dbReference>
<evidence type="ECO:0000256" key="1">
    <source>
        <dbReference type="SAM" id="MobiDB-lite"/>
    </source>
</evidence>
<dbReference type="AlphaFoldDB" id="A0A644WG39"/>
<comment type="caution">
    <text evidence="3">The sequence shown here is derived from an EMBL/GenBank/DDBJ whole genome shotgun (WGS) entry which is preliminary data.</text>
</comment>
<evidence type="ECO:0000256" key="2">
    <source>
        <dbReference type="SAM" id="Phobius"/>
    </source>
</evidence>
<proteinExistence type="predicted"/>
<feature type="transmembrane region" description="Helical" evidence="2">
    <location>
        <begin position="144"/>
        <end position="166"/>
    </location>
</feature>
<protein>
    <recommendedName>
        <fullName evidence="4">Zincin peptidase</fullName>
    </recommendedName>
</protein>
<gene>
    <name evidence="3" type="ORF">SDC9_47733</name>
</gene>
<feature type="region of interest" description="Disordered" evidence="1">
    <location>
        <begin position="1"/>
        <end position="23"/>
    </location>
</feature>
<feature type="transmembrane region" description="Helical" evidence="2">
    <location>
        <begin position="36"/>
        <end position="58"/>
    </location>
</feature>
<keyword evidence="2" id="KW-0472">Membrane</keyword>
<organism evidence="3">
    <name type="scientific">bioreactor metagenome</name>
    <dbReference type="NCBI Taxonomy" id="1076179"/>
    <lineage>
        <taxon>unclassified sequences</taxon>
        <taxon>metagenomes</taxon>
        <taxon>ecological metagenomes</taxon>
    </lineage>
</organism>
<dbReference type="Pfam" id="PF11667">
    <property type="entry name" value="DUF3267"/>
    <property type="match status" value="1"/>
</dbReference>